<dbReference type="OrthoDB" id="1680946at2"/>
<accession>L0RWY2</accession>
<sequence>MRVSLSPEFGLPKDLLIHKEQSGQKFSEQLNVAEKTHLKYQMDLEFNAINEIGQRLCKKMLLKDLKEYRQRIAEFLKICISQGFSFKENYFQTRYGRSKVLSMIKIVNQKLIDLAQELLLENRDSLKVMALVDEISGLLLDIYA</sequence>
<dbReference type="KEGG" id="tae:TepiRe1_0012"/>
<gene>
    <name evidence="1" type="ordered locus">TEPIRE1_0012</name>
</gene>
<dbReference type="eggNOG" id="COG1728">
    <property type="taxonomic scope" value="Bacteria"/>
</dbReference>
<dbReference type="KEGG" id="tep:TepRe1_0012"/>
<name>F4LRG4_TEPAE</name>
<dbReference type="EMBL" id="HF563609">
    <property type="protein sequence ID" value="CCP24689.1"/>
    <property type="molecule type" value="Genomic_DNA"/>
</dbReference>
<evidence type="ECO:0000313" key="1">
    <source>
        <dbReference type="EMBL" id="CCP24689.1"/>
    </source>
</evidence>
<organism evidence="1 2">
    <name type="scientific">Tepidanaerobacter acetatoxydans (strain DSM 21804 / JCM 16047 / Re1)</name>
    <dbReference type="NCBI Taxonomy" id="1209989"/>
    <lineage>
        <taxon>Bacteria</taxon>
        <taxon>Bacillati</taxon>
        <taxon>Bacillota</taxon>
        <taxon>Clostridia</taxon>
        <taxon>Thermosediminibacterales</taxon>
        <taxon>Tepidanaerobacteraceae</taxon>
        <taxon>Tepidanaerobacter</taxon>
    </lineage>
</organism>
<dbReference type="AlphaFoldDB" id="F4LRG4"/>
<evidence type="ECO:0000313" key="2">
    <source>
        <dbReference type="Proteomes" id="UP000010802"/>
    </source>
</evidence>
<dbReference type="HOGENOM" id="CLU_121413_0_0_9"/>
<dbReference type="RefSeq" id="WP_013777151.1">
    <property type="nucleotide sequence ID" value="NC_015519.1"/>
</dbReference>
<dbReference type="SUPFAM" id="SSF158397">
    <property type="entry name" value="TM1646-like"/>
    <property type="match status" value="1"/>
</dbReference>
<dbReference type="PATRIC" id="fig|1209989.3.peg.16"/>
<dbReference type="Gene3D" id="1.20.120.490">
    <property type="entry name" value="Hypothetical protein TM1646-like domain"/>
    <property type="match status" value="1"/>
</dbReference>
<dbReference type="STRING" id="1209989.TepRe1_0012"/>
<dbReference type="InterPro" id="IPR024042">
    <property type="entry name" value="TM1646-like_dom_sf"/>
</dbReference>
<dbReference type="InterPro" id="IPR005585">
    <property type="entry name" value="DUF327"/>
</dbReference>
<evidence type="ECO:0008006" key="3">
    <source>
        <dbReference type="Google" id="ProtNLM"/>
    </source>
</evidence>
<accession>F4LRG4</accession>
<reference evidence="2" key="1">
    <citation type="journal article" date="2013" name="Genome Announc.">
        <title>First genome sequence of a syntrophic acetate-oxidizing bacterium, Tepidanaerobacter acetatoxydans strain Re1.</title>
        <authorList>
            <person name="Manzoor S."/>
            <person name="Bongcam-Rudloff E."/>
            <person name="Schnurer A."/>
            <person name="Muller B."/>
        </authorList>
    </citation>
    <scope>NUCLEOTIDE SEQUENCE [LARGE SCALE GENOMIC DNA]</scope>
    <source>
        <strain evidence="2">Re1</strain>
    </source>
</reference>
<dbReference type="Pfam" id="PF03885">
    <property type="entry name" value="DUF327"/>
    <property type="match status" value="1"/>
</dbReference>
<proteinExistence type="predicted"/>
<protein>
    <recommendedName>
        <fullName evidence="3">DUF327 domain-containing protein</fullName>
    </recommendedName>
</protein>
<dbReference type="Proteomes" id="UP000010802">
    <property type="component" value="Chromosome"/>
</dbReference>
<keyword evidence="2" id="KW-1185">Reference proteome</keyword>